<organism evidence="2 3">
    <name type="scientific">Glossina palpalis gambiensis</name>
    <dbReference type="NCBI Taxonomy" id="67801"/>
    <lineage>
        <taxon>Eukaryota</taxon>
        <taxon>Metazoa</taxon>
        <taxon>Ecdysozoa</taxon>
        <taxon>Arthropoda</taxon>
        <taxon>Hexapoda</taxon>
        <taxon>Insecta</taxon>
        <taxon>Pterygota</taxon>
        <taxon>Neoptera</taxon>
        <taxon>Endopterygota</taxon>
        <taxon>Diptera</taxon>
        <taxon>Brachycera</taxon>
        <taxon>Muscomorpha</taxon>
        <taxon>Hippoboscoidea</taxon>
        <taxon>Glossinidae</taxon>
        <taxon>Glossina</taxon>
    </lineage>
</organism>
<reference evidence="3" key="1">
    <citation type="submission" date="2015-01" db="EMBL/GenBank/DDBJ databases">
        <authorList>
            <person name="Aksoy S."/>
            <person name="Warren W."/>
            <person name="Wilson R.K."/>
        </authorList>
    </citation>
    <scope>NUCLEOTIDE SEQUENCE [LARGE SCALE GENOMIC DNA]</scope>
    <source>
        <strain evidence="3">IAEA</strain>
    </source>
</reference>
<dbReference type="EnsemblMetazoa" id="GPPI007460-RA">
    <property type="protein sequence ID" value="GPPI007460-PA"/>
    <property type="gene ID" value="GPPI007460"/>
</dbReference>
<reference evidence="2" key="2">
    <citation type="submission" date="2020-05" db="UniProtKB">
        <authorList>
            <consortium name="EnsemblMetazoa"/>
        </authorList>
    </citation>
    <scope>IDENTIFICATION</scope>
    <source>
        <strain evidence="2">IAEA</strain>
    </source>
</reference>
<feature type="transmembrane region" description="Helical" evidence="1">
    <location>
        <begin position="12"/>
        <end position="32"/>
    </location>
</feature>
<dbReference type="AlphaFoldDB" id="A0A1B0ASZ3"/>
<keyword evidence="3" id="KW-1185">Reference proteome</keyword>
<accession>A0A1B0ASZ3</accession>
<proteinExistence type="predicted"/>
<name>A0A1B0ASZ3_9MUSC</name>
<keyword evidence="1" id="KW-1133">Transmembrane helix</keyword>
<dbReference type="VEuPathDB" id="VectorBase:GPPI007460"/>
<dbReference type="EMBL" id="JXJN01003045">
    <property type="status" value="NOT_ANNOTATED_CDS"/>
    <property type="molecule type" value="Genomic_DNA"/>
</dbReference>
<dbReference type="Proteomes" id="UP000092460">
    <property type="component" value="Unassembled WGS sequence"/>
</dbReference>
<sequence length="195" mass="22095">MKSTSFMLNSKLVDFIAGAFGFVVVLYTSIAVKSHNEAKSVSSEYTFVDVKIVGYPKPNHIIDCKAITGNFQYLVKERQNSYGYKPEGITAPIFILLVSTTLFSLMLINKSAIIQNNTLLWHIGMHTELHIESFRANKLTVPNDIKPIDNNVGNRQRFLSIAALLYIPFWHAIKPQNECKHINKSLTIYLKVEAF</sequence>
<evidence type="ECO:0000313" key="3">
    <source>
        <dbReference type="Proteomes" id="UP000092460"/>
    </source>
</evidence>
<keyword evidence="1" id="KW-0812">Transmembrane</keyword>
<feature type="transmembrane region" description="Helical" evidence="1">
    <location>
        <begin position="89"/>
        <end position="108"/>
    </location>
</feature>
<protein>
    <submittedName>
        <fullName evidence="2">Uncharacterized protein</fullName>
    </submittedName>
</protein>
<evidence type="ECO:0000313" key="2">
    <source>
        <dbReference type="EnsemblMetazoa" id="GPPI007460-PA"/>
    </source>
</evidence>
<evidence type="ECO:0000256" key="1">
    <source>
        <dbReference type="SAM" id="Phobius"/>
    </source>
</evidence>
<keyword evidence="1" id="KW-0472">Membrane</keyword>